<proteinExistence type="predicted"/>
<dbReference type="EMBL" id="VEVO01000013">
    <property type="protein sequence ID" value="KAF0033292.1"/>
    <property type="molecule type" value="Genomic_DNA"/>
</dbReference>
<dbReference type="Proteomes" id="UP000438429">
    <property type="component" value="Unassembled WGS sequence"/>
</dbReference>
<accession>A0A6A4ST64</accession>
<gene>
    <name evidence="2" type="ORF">F2P81_015582</name>
</gene>
<evidence type="ECO:0000256" key="1">
    <source>
        <dbReference type="SAM" id="MobiDB-lite"/>
    </source>
</evidence>
<comment type="caution">
    <text evidence="2">The sequence shown here is derived from an EMBL/GenBank/DDBJ whole genome shotgun (WGS) entry which is preliminary data.</text>
</comment>
<evidence type="ECO:0000313" key="2">
    <source>
        <dbReference type="EMBL" id="KAF0033292.1"/>
    </source>
</evidence>
<organism evidence="2 3">
    <name type="scientific">Scophthalmus maximus</name>
    <name type="common">Turbot</name>
    <name type="synonym">Psetta maxima</name>
    <dbReference type="NCBI Taxonomy" id="52904"/>
    <lineage>
        <taxon>Eukaryota</taxon>
        <taxon>Metazoa</taxon>
        <taxon>Chordata</taxon>
        <taxon>Craniata</taxon>
        <taxon>Vertebrata</taxon>
        <taxon>Euteleostomi</taxon>
        <taxon>Actinopterygii</taxon>
        <taxon>Neopterygii</taxon>
        <taxon>Teleostei</taxon>
        <taxon>Neoteleostei</taxon>
        <taxon>Acanthomorphata</taxon>
        <taxon>Carangaria</taxon>
        <taxon>Pleuronectiformes</taxon>
        <taxon>Pleuronectoidei</taxon>
        <taxon>Scophthalmidae</taxon>
        <taxon>Scophthalmus</taxon>
    </lineage>
</organism>
<dbReference type="AlphaFoldDB" id="A0A6A4ST64"/>
<sequence>MADAALVPECRHRYQSECCGCFCHFCDICARWLSRSARHSKYQNEKKGEKTKVTLQDSWVRLLPDSKPVLPDLPLRSLRYSFLRRGRRDERHPHAVVEVQDKIKNFPTRSVDQRSESPRHTSYQHKISQSFGGKMRLRHRSAIVRR</sequence>
<evidence type="ECO:0000313" key="3">
    <source>
        <dbReference type="Proteomes" id="UP000438429"/>
    </source>
</evidence>
<reference evidence="2 3" key="1">
    <citation type="submission" date="2019-06" db="EMBL/GenBank/DDBJ databases">
        <title>Draft genomes of female and male turbot (Scophthalmus maximus).</title>
        <authorList>
            <person name="Xu H."/>
            <person name="Xu X.-W."/>
            <person name="Shao C."/>
            <person name="Chen S."/>
        </authorList>
    </citation>
    <scope>NUCLEOTIDE SEQUENCE [LARGE SCALE GENOMIC DNA]</scope>
    <source>
        <strain evidence="2">Ysfricsl-2016a</strain>
        <tissue evidence="2">Blood</tissue>
    </source>
</reference>
<name>A0A6A4ST64_SCOMX</name>
<feature type="region of interest" description="Disordered" evidence="1">
    <location>
        <begin position="107"/>
        <end position="135"/>
    </location>
</feature>
<feature type="compositionally biased region" description="Polar residues" evidence="1">
    <location>
        <begin position="120"/>
        <end position="131"/>
    </location>
</feature>
<protein>
    <submittedName>
        <fullName evidence="2">Uncharacterized protein</fullName>
    </submittedName>
</protein>